<dbReference type="EMBL" id="CP038802">
    <property type="protein sequence ID" value="UTY29253.1"/>
    <property type="molecule type" value="Genomic_DNA"/>
</dbReference>
<dbReference type="FunFam" id="3.20.20.10:FF:000018">
    <property type="entry name" value="Pyridoxal phosphate homeostasis protein"/>
    <property type="match status" value="1"/>
</dbReference>
<evidence type="ECO:0000313" key="6">
    <source>
        <dbReference type="EMBL" id="UTY29253.1"/>
    </source>
</evidence>
<evidence type="ECO:0000313" key="8">
    <source>
        <dbReference type="Proteomes" id="UP001058682"/>
    </source>
</evidence>
<organism evidence="7 8">
    <name type="scientific">Treponema putidum</name>
    <dbReference type="NCBI Taxonomy" id="221027"/>
    <lineage>
        <taxon>Bacteria</taxon>
        <taxon>Pseudomonadati</taxon>
        <taxon>Spirochaetota</taxon>
        <taxon>Spirochaetia</taxon>
        <taxon>Spirochaetales</taxon>
        <taxon>Treponemataceae</taxon>
        <taxon>Treponema</taxon>
    </lineage>
</organism>
<feature type="domain" description="Alanine racemase N-terminal" evidence="5">
    <location>
        <begin position="74"/>
        <end position="229"/>
    </location>
</feature>
<dbReference type="InterPro" id="IPR011078">
    <property type="entry name" value="PyrdxlP_homeostasis"/>
</dbReference>
<evidence type="ECO:0000256" key="1">
    <source>
        <dbReference type="ARBA" id="ARBA00022898"/>
    </source>
</evidence>
<dbReference type="PIRSF" id="PIRSF004848">
    <property type="entry name" value="YBL036c_PLPDEIII"/>
    <property type="match status" value="1"/>
</dbReference>
<keyword evidence="1 2" id="KW-0663">Pyridoxal phosphate</keyword>
<dbReference type="PANTHER" id="PTHR10146">
    <property type="entry name" value="PROLINE SYNTHETASE CO-TRANSCRIBED BACTERIAL HOMOLOG PROTEIN"/>
    <property type="match status" value="1"/>
</dbReference>
<comment type="similarity">
    <text evidence="2 4">Belongs to the pyridoxal phosphate-binding protein YggS/PROSC family.</text>
</comment>
<dbReference type="RefSeq" id="WP_255804988.1">
    <property type="nucleotide sequence ID" value="NZ_CP038802.1"/>
</dbReference>
<comment type="cofactor">
    <cofactor evidence="3">
        <name>pyridoxal 5'-phosphate</name>
        <dbReference type="ChEBI" id="CHEBI:597326"/>
    </cofactor>
</comment>
<sequence length="246" mass="28045">MKDDIKINLEEVHRRMEEACKACGRNIKEVRLLMATKTVTPERILKAFEYGELLIGENKVQELCEKYEPLSSVKHETHFIGHLQTNKIKDVIKYADCIESVDRLDLAEKLNKRLESEGKAMDILIQVNTSQEESKFGCKPEEALALTEKIAKLPCLKIKGLMTIGLFSDDMDKVRLCFKLLQKIRKEITEKNIPNVSMEVVSMGMTGDLEVAIEEGSTLIRVGTAIFGKRNYPDSYYWNENAKIEG</sequence>
<evidence type="ECO:0000313" key="7">
    <source>
        <dbReference type="EMBL" id="UTY34110.1"/>
    </source>
</evidence>
<evidence type="ECO:0000256" key="4">
    <source>
        <dbReference type="RuleBase" id="RU004514"/>
    </source>
</evidence>
<feature type="modified residue" description="N6-(pyridoxal phosphate)lysine" evidence="2 3">
    <location>
        <position position="37"/>
    </location>
</feature>
<dbReference type="CDD" id="cd00635">
    <property type="entry name" value="PLPDE_III_YBL036c_like"/>
    <property type="match status" value="1"/>
</dbReference>
<name>A0AAE9SIK9_9SPIR</name>
<proteinExistence type="inferred from homology"/>
<evidence type="ECO:0000256" key="2">
    <source>
        <dbReference type="HAMAP-Rule" id="MF_02087"/>
    </source>
</evidence>
<dbReference type="InterPro" id="IPR001608">
    <property type="entry name" value="Ala_racemase_N"/>
</dbReference>
<dbReference type="HAMAP" id="MF_02087">
    <property type="entry name" value="PLP_homeostasis"/>
    <property type="match status" value="1"/>
</dbReference>
<accession>A0AAE9SIK9</accession>
<dbReference type="SUPFAM" id="SSF51419">
    <property type="entry name" value="PLP-binding barrel"/>
    <property type="match status" value="1"/>
</dbReference>
<evidence type="ECO:0000259" key="5">
    <source>
        <dbReference type="Pfam" id="PF01168"/>
    </source>
</evidence>
<comment type="function">
    <text evidence="2">Pyridoxal 5'-phosphate (PLP)-binding protein, which is involved in PLP homeostasis.</text>
</comment>
<evidence type="ECO:0000256" key="3">
    <source>
        <dbReference type="PIRSR" id="PIRSR004848-1"/>
    </source>
</evidence>
<dbReference type="Proteomes" id="UP001059401">
    <property type="component" value="Chromosome"/>
</dbReference>
<dbReference type="PANTHER" id="PTHR10146:SF14">
    <property type="entry name" value="PYRIDOXAL PHOSPHATE HOMEOSTASIS PROTEIN"/>
    <property type="match status" value="1"/>
</dbReference>
<dbReference type="InterPro" id="IPR029066">
    <property type="entry name" value="PLP-binding_barrel"/>
</dbReference>
<dbReference type="Gene3D" id="3.20.20.10">
    <property type="entry name" value="Alanine racemase"/>
    <property type="match status" value="1"/>
</dbReference>
<dbReference type="Proteomes" id="UP001058682">
    <property type="component" value="Chromosome"/>
</dbReference>
<protein>
    <recommendedName>
        <fullName evidence="2">Pyridoxal phosphate homeostasis protein</fullName>
        <shortName evidence="2">PLP homeostasis protein</shortName>
    </recommendedName>
</protein>
<dbReference type="EMBL" id="CP038804">
    <property type="protein sequence ID" value="UTY34110.1"/>
    <property type="molecule type" value="Genomic_DNA"/>
</dbReference>
<evidence type="ECO:0000313" key="9">
    <source>
        <dbReference type="Proteomes" id="UP001059401"/>
    </source>
</evidence>
<reference evidence="7" key="1">
    <citation type="submission" date="2019-04" db="EMBL/GenBank/DDBJ databases">
        <title>Whole genome sequencing of oral phylogroup 2 treponemes.</title>
        <authorList>
            <person name="Chan Y."/>
            <person name="Zeng H.H."/>
            <person name="Yu X.L."/>
            <person name="Leung W.K."/>
            <person name="Watt R.M."/>
        </authorList>
    </citation>
    <scope>NUCLEOTIDE SEQUENCE</scope>
    <source>
        <strain evidence="7">OMZ 835</strain>
        <strain evidence="6">OMZ 847</strain>
    </source>
</reference>
<dbReference type="Pfam" id="PF01168">
    <property type="entry name" value="Ala_racemase_N"/>
    <property type="match status" value="1"/>
</dbReference>
<gene>
    <name evidence="7" type="ORF">E4N74_08900</name>
    <name evidence="6" type="ORF">E4N76_09955</name>
</gene>
<dbReference type="GO" id="GO:0030170">
    <property type="term" value="F:pyridoxal phosphate binding"/>
    <property type="evidence" value="ECO:0007669"/>
    <property type="project" value="UniProtKB-UniRule"/>
</dbReference>
<dbReference type="AlphaFoldDB" id="A0AAE9SIK9"/>
<keyword evidence="9" id="KW-1185">Reference proteome</keyword>
<dbReference type="NCBIfam" id="TIGR00044">
    <property type="entry name" value="YggS family pyridoxal phosphate-dependent enzyme"/>
    <property type="match status" value="1"/>
</dbReference>